<protein>
    <submittedName>
        <fullName evidence="2">Uncharacterized protein</fullName>
    </submittedName>
</protein>
<reference evidence="3" key="1">
    <citation type="journal article" date="2019" name="Int. J. Syst. Evol. Microbiol.">
        <title>The Global Catalogue of Microorganisms (GCM) 10K type strain sequencing project: providing services to taxonomists for standard genome sequencing and annotation.</title>
        <authorList>
            <consortium name="The Broad Institute Genomics Platform"/>
            <consortium name="The Broad Institute Genome Sequencing Center for Infectious Disease"/>
            <person name="Wu L."/>
            <person name="Ma J."/>
        </authorList>
    </citation>
    <scope>NUCLEOTIDE SEQUENCE [LARGE SCALE GENOMIC DNA]</scope>
    <source>
        <strain evidence="3">JCM 17656</strain>
    </source>
</reference>
<proteinExistence type="predicted"/>
<keyword evidence="3" id="KW-1185">Reference proteome</keyword>
<name>A0ABP6Y7Y7_9ACTN</name>
<comment type="caution">
    <text evidence="2">The sequence shown here is derived from an EMBL/GenBank/DDBJ whole genome shotgun (WGS) entry which is preliminary data.</text>
</comment>
<dbReference type="Proteomes" id="UP001500707">
    <property type="component" value="Unassembled WGS sequence"/>
</dbReference>
<dbReference type="InterPro" id="IPR017975">
    <property type="entry name" value="Tubulin_CS"/>
</dbReference>
<organism evidence="2 3">
    <name type="scientific">Streptomyces osmaniensis</name>
    <dbReference type="NCBI Taxonomy" id="593134"/>
    <lineage>
        <taxon>Bacteria</taxon>
        <taxon>Bacillati</taxon>
        <taxon>Actinomycetota</taxon>
        <taxon>Actinomycetes</taxon>
        <taxon>Kitasatosporales</taxon>
        <taxon>Streptomycetaceae</taxon>
        <taxon>Streptomyces</taxon>
    </lineage>
</organism>
<dbReference type="PROSITE" id="PS00227">
    <property type="entry name" value="TUBULIN"/>
    <property type="match status" value="1"/>
</dbReference>
<accession>A0ABP6Y7Y7</accession>
<evidence type="ECO:0000313" key="2">
    <source>
        <dbReference type="EMBL" id="GAA3576857.1"/>
    </source>
</evidence>
<evidence type="ECO:0000313" key="3">
    <source>
        <dbReference type="Proteomes" id="UP001500707"/>
    </source>
</evidence>
<sequence>MRCESLSWQSSVGPAEGVIGQPAADEGGQMGEDGRGGRDGGGTGSGHGSLLPYKSIDIRPYQVIKNIPAVIRYRPWWTGGRHR</sequence>
<feature type="region of interest" description="Disordered" evidence="1">
    <location>
        <begin position="1"/>
        <end position="52"/>
    </location>
</feature>
<gene>
    <name evidence="2" type="ORF">GCM10022295_68020</name>
</gene>
<dbReference type="EMBL" id="BAABCE010000015">
    <property type="protein sequence ID" value="GAA3576857.1"/>
    <property type="molecule type" value="Genomic_DNA"/>
</dbReference>
<feature type="compositionally biased region" description="Polar residues" evidence="1">
    <location>
        <begin position="1"/>
        <end position="12"/>
    </location>
</feature>
<evidence type="ECO:0000256" key="1">
    <source>
        <dbReference type="SAM" id="MobiDB-lite"/>
    </source>
</evidence>